<dbReference type="Gene3D" id="3.30.40.10">
    <property type="entry name" value="Zinc/RING finger domain, C3HC4 (zinc finger)"/>
    <property type="match status" value="1"/>
</dbReference>
<feature type="region of interest" description="Disordered" evidence="1">
    <location>
        <begin position="237"/>
        <end position="256"/>
    </location>
</feature>
<comment type="caution">
    <text evidence="2">The sequence shown here is derived from an EMBL/GenBank/DDBJ whole genome shotgun (WGS) entry which is preliminary data.</text>
</comment>
<keyword evidence="3" id="KW-1185">Reference proteome</keyword>
<feature type="compositionally biased region" description="Acidic residues" evidence="1">
    <location>
        <begin position="244"/>
        <end position="256"/>
    </location>
</feature>
<protein>
    <recommendedName>
        <fullName evidence="4">Zinc finger RING-type protein</fullName>
    </recommendedName>
</protein>
<dbReference type="EMBL" id="JAGTJR010000046">
    <property type="protein sequence ID" value="KAH7030039.1"/>
    <property type="molecule type" value="Genomic_DNA"/>
</dbReference>
<evidence type="ECO:0000313" key="2">
    <source>
        <dbReference type="EMBL" id="KAH7030039.1"/>
    </source>
</evidence>
<name>A0ABQ8FYC4_9PEZI</name>
<sequence>MPPIKMPNNRRMHTIQSFLTSSRRRVSGECGVCCETNCAICLEPLCPSTSDNHEAEHSIQLSCAADHTYHAVCLRNAIFKVPQGHDLRDRCPLCQRHLFVDFDKLMLRYQHYVNRRVALKMVWPTLRAGMDGLNATSPELCLNHSFEPQYKRPSEMAARRAAILGVDAGTLLRDIPLYRATEAAWLHALIAALEGEVDRYGKLLRAAQELDDYVVSLEVVLAMRRLEWELVHEDGGQCINGGNDDQEEDTETKEDL</sequence>
<organism evidence="2 3">
    <name type="scientific">Macrophomina phaseolina</name>
    <dbReference type="NCBI Taxonomy" id="35725"/>
    <lineage>
        <taxon>Eukaryota</taxon>
        <taxon>Fungi</taxon>
        <taxon>Dikarya</taxon>
        <taxon>Ascomycota</taxon>
        <taxon>Pezizomycotina</taxon>
        <taxon>Dothideomycetes</taxon>
        <taxon>Dothideomycetes incertae sedis</taxon>
        <taxon>Botryosphaeriales</taxon>
        <taxon>Botryosphaeriaceae</taxon>
        <taxon>Macrophomina</taxon>
    </lineage>
</organism>
<reference evidence="2 3" key="1">
    <citation type="journal article" date="2021" name="Nat. Commun.">
        <title>Genetic determinants of endophytism in the Arabidopsis root mycobiome.</title>
        <authorList>
            <person name="Mesny F."/>
            <person name="Miyauchi S."/>
            <person name="Thiergart T."/>
            <person name="Pickel B."/>
            <person name="Atanasova L."/>
            <person name="Karlsson M."/>
            <person name="Huettel B."/>
            <person name="Barry K.W."/>
            <person name="Haridas S."/>
            <person name="Chen C."/>
            <person name="Bauer D."/>
            <person name="Andreopoulos W."/>
            <person name="Pangilinan J."/>
            <person name="LaButti K."/>
            <person name="Riley R."/>
            <person name="Lipzen A."/>
            <person name="Clum A."/>
            <person name="Drula E."/>
            <person name="Henrissat B."/>
            <person name="Kohler A."/>
            <person name="Grigoriev I.V."/>
            <person name="Martin F.M."/>
            <person name="Hacquard S."/>
        </authorList>
    </citation>
    <scope>NUCLEOTIDE SEQUENCE [LARGE SCALE GENOMIC DNA]</scope>
    <source>
        <strain evidence="2 3">MPI-SDFR-AT-0080</strain>
    </source>
</reference>
<proteinExistence type="predicted"/>
<dbReference type="SUPFAM" id="SSF57850">
    <property type="entry name" value="RING/U-box"/>
    <property type="match status" value="1"/>
</dbReference>
<evidence type="ECO:0000256" key="1">
    <source>
        <dbReference type="SAM" id="MobiDB-lite"/>
    </source>
</evidence>
<evidence type="ECO:0008006" key="4">
    <source>
        <dbReference type="Google" id="ProtNLM"/>
    </source>
</evidence>
<gene>
    <name evidence="2" type="ORF">B0J12DRAFT_745310</name>
</gene>
<evidence type="ECO:0000313" key="3">
    <source>
        <dbReference type="Proteomes" id="UP000774617"/>
    </source>
</evidence>
<dbReference type="Proteomes" id="UP000774617">
    <property type="component" value="Unassembled WGS sequence"/>
</dbReference>
<accession>A0ABQ8FYC4</accession>
<dbReference type="InterPro" id="IPR013083">
    <property type="entry name" value="Znf_RING/FYVE/PHD"/>
</dbReference>